<feature type="region of interest" description="Disordered" evidence="1">
    <location>
        <begin position="131"/>
        <end position="162"/>
    </location>
</feature>
<organism evidence="2 3">
    <name type="scientific">Scylla paramamosain</name>
    <name type="common">Mud crab</name>
    <dbReference type="NCBI Taxonomy" id="85552"/>
    <lineage>
        <taxon>Eukaryota</taxon>
        <taxon>Metazoa</taxon>
        <taxon>Ecdysozoa</taxon>
        <taxon>Arthropoda</taxon>
        <taxon>Crustacea</taxon>
        <taxon>Multicrustacea</taxon>
        <taxon>Malacostraca</taxon>
        <taxon>Eumalacostraca</taxon>
        <taxon>Eucarida</taxon>
        <taxon>Decapoda</taxon>
        <taxon>Pleocyemata</taxon>
        <taxon>Brachyura</taxon>
        <taxon>Eubrachyura</taxon>
        <taxon>Portunoidea</taxon>
        <taxon>Portunidae</taxon>
        <taxon>Portuninae</taxon>
        <taxon>Scylla</taxon>
    </lineage>
</organism>
<dbReference type="EMBL" id="JARAKH010000024">
    <property type="protein sequence ID" value="KAK8391642.1"/>
    <property type="molecule type" value="Genomic_DNA"/>
</dbReference>
<comment type="caution">
    <text evidence="2">The sequence shown here is derived from an EMBL/GenBank/DDBJ whole genome shotgun (WGS) entry which is preliminary data.</text>
</comment>
<evidence type="ECO:0000313" key="2">
    <source>
        <dbReference type="EMBL" id="KAK8391642.1"/>
    </source>
</evidence>
<accession>A0AAW0TYF4</accession>
<protein>
    <submittedName>
        <fullName evidence="2">Uncharacterized protein</fullName>
    </submittedName>
</protein>
<keyword evidence="3" id="KW-1185">Reference proteome</keyword>
<feature type="compositionally biased region" description="Basic residues" evidence="1">
    <location>
        <begin position="140"/>
        <end position="149"/>
    </location>
</feature>
<dbReference type="Proteomes" id="UP001487740">
    <property type="component" value="Unassembled WGS sequence"/>
</dbReference>
<proteinExistence type="predicted"/>
<evidence type="ECO:0000313" key="3">
    <source>
        <dbReference type="Proteomes" id="UP001487740"/>
    </source>
</evidence>
<gene>
    <name evidence="2" type="ORF">O3P69_017284</name>
</gene>
<dbReference type="AlphaFoldDB" id="A0AAW0TYF4"/>
<sequence>MENYCSLVKSVGNNTALPDVAPYHKNCIAREIPVREISPRDVRKPVVYNSEHGGGVQLAIPVQKEYNTTVLQRFFFYTKKIAMSDCGGGCDSSGGGCDSGWSSGGGGCDSGWSSGGGNDYGGWNTSGGRYATGEAAGRDGRRRQKHKQPYQKGGSTHPHSHNNSDCSLHYIASECGLRPLTHSPLLFEEASCGTRLGVEADYLVELLAVQILRTCVSVATLQGHEKIRTMNRYRPEHLLRTCPSQTRSWALRGHSSPMDTCRLRHFPETRADQVSQPERVQTRTFFKNTRKPRHLQGTRASQVTIRAHRHMQARTFLQGHMQTRTSLEDTRMPEHPARIPAGQTPFRSPLEPLMVLKGKINVYEYVHVYCFTVSFCATTEAYRTTPATHRGWIEMSDDCGGCDSGGGGGGDTSGSCYFSGDTGGSCDYDGSCDAGEAEEEYVDSAGVPRAYFTRTPDNVLKAPTE</sequence>
<name>A0AAW0TYF4_SCYPA</name>
<evidence type="ECO:0000256" key="1">
    <source>
        <dbReference type="SAM" id="MobiDB-lite"/>
    </source>
</evidence>
<reference evidence="2 3" key="1">
    <citation type="submission" date="2023-03" db="EMBL/GenBank/DDBJ databases">
        <title>High-quality genome of Scylla paramamosain provides insights in environmental adaptation.</title>
        <authorList>
            <person name="Zhang L."/>
        </authorList>
    </citation>
    <scope>NUCLEOTIDE SEQUENCE [LARGE SCALE GENOMIC DNA]</scope>
    <source>
        <strain evidence="2">LZ_2023a</strain>
        <tissue evidence="2">Muscle</tissue>
    </source>
</reference>